<dbReference type="PANTHER" id="PTHR24096:SF267">
    <property type="entry name" value="MALONATE--COA LIGASE ACSF3, MITOCHONDRIAL"/>
    <property type="match status" value="1"/>
</dbReference>
<dbReference type="PANTHER" id="PTHR24096">
    <property type="entry name" value="LONG-CHAIN-FATTY-ACID--COA LIGASE"/>
    <property type="match status" value="1"/>
</dbReference>
<dbReference type="InterPro" id="IPR025110">
    <property type="entry name" value="AMP-bd_C"/>
</dbReference>
<evidence type="ECO:0000313" key="4">
    <source>
        <dbReference type="Proteomes" id="UP000660745"/>
    </source>
</evidence>
<dbReference type="RefSeq" id="WP_189143345.1">
    <property type="nucleotide sequence ID" value="NZ_BMNK01000017.1"/>
</dbReference>
<keyword evidence="3" id="KW-0436">Ligase</keyword>
<evidence type="ECO:0000259" key="2">
    <source>
        <dbReference type="Pfam" id="PF13193"/>
    </source>
</evidence>
<dbReference type="Pfam" id="PF00501">
    <property type="entry name" value="AMP-binding"/>
    <property type="match status" value="1"/>
</dbReference>
<dbReference type="InterPro" id="IPR000873">
    <property type="entry name" value="AMP-dep_synth/lig_dom"/>
</dbReference>
<evidence type="ECO:0000259" key="1">
    <source>
        <dbReference type="Pfam" id="PF00501"/>
    </source>
</evidence>
<dbReference type="InterPro" id="IPR042099">
    <property type="entry name" value="ANL_N_sf"/>
</dbReference>
<dbReference type="AlphaFoldDB" id="A0A918E9Y9"/>
<dbReference type="GO" id="GO:0016405">
    <property type="term" value="F:CoA-ligase activity"/>
    <property type="evidence" value="ECO:0007669"/>
    <property type="project" value="TreeGrafter"/>
</dbReference>
<feature type="domain" description="AMP-dependent synthetase/ligase" evidence="1">
    <location>
        <begin position="7"/>
        <end position="374"/>
    </location>
</feature>
<comment type="caution">
    <text evidence="3">The sequence shown here is derived from an EMBL/GenBank/DDBJ whole genome shotgun (WGS) entry which is preliminary data.</text>
</comment>
<proteinExistence type="predicted"/>
<keyword evidence="4" id="KW-1185">Reference proteome</keyword>
<dbReference type="Gene3D" id="3.40.50.12780">
    <property type="entry name" value="N-terminal domain of ligase-like"/>
    <property type="match status" value="1"/>
</dbReference>
<dbReference type="Pfam" id="PF13193">
    <property type="entry name" value="AMP-binding_C"/>
    <property type="match status" value="1"/>
</dbReference>
<dbReference type="Proteomes" id="UP000660745">
    <property type="component" value="Unassembled WGS sequence"/>
</dbReference>
<organism evidence="3 4">
    <name type="scientific">Nonomuraea glycinis</name>
    <dbReference type="NCBI Taxonomy" id="2047744"/>
    <lineage>
        <taxon>Bacteria</taxon>
        <taxon>Bacillati</taxon>
        <taxon>Actinomycetota</taxon>
        <taxon>Actinomycetes</taxon>
        <taxon>Streptosporangiales</taxon>
        <taxon>Streptosporangiaceae</taxon>
        <taxon>Nonomuraea</taxon>
    </lineage>
</organism>
<reference evidence="3" key="2">
    <citation type="submission" date="2020-09" db="EMBL/GenBank/DDBJ databases">
        <authorList>
            <person name="Sun Q."/>
            <person name="Zhou Y."/>
        </authorList>
    </citation>
    <scope>NUCLEOTIDE SEQUENCE</scope>
    <source>
        <strain evidence="3">CGMCC 4.7430</strain>
    </source>
</reference>
<feature type="domain" description="AMP-binding enzyme C-terminal" evidence="2">
    <location>
        <begin position="424"/>
        <end position="499"/>
    </location>
</feature>
<reference evidence="3" key="1">
    <citation type="journal article" date="2014" name="Int. J. Syst. Evol. Microbiol.">
        <title>Complete genome sequence of Corynebacterium casei LMG S-19264T (=DSM 44701T), isolated from a smear-ripened cheese.</title>
        <authorList>
            <consortium name="US DOE Joint Genome Institute (JGI-PGF)"/>
            <person name="Walter F."/>
            <person name="Albersmeier A."/>
            <person name="Kalinowski J."/>
            <person name="Ruckert C."/>
        </authorList>
    </citation>
    <scope>NUCLEOTIDE SEQUENCE</scope>
    <source>
        <strain evidence="3">CGMCC 4.7430</strain>
    </source>
</reference>
<protein>
    <submittedName>
        <fullName evidence="3">O-succinylbenzoate--CoA ligase</fullName>
    </submittedName>
</protein>
<dbReference type="InterPro" id="IPR045851">
    <property type="entry name" value="AMP-bd_C_sf"/>
</dbReference>
<dbReference type="SUPFAM" id="SSF56801">
    <property type="entry name" value="Acetyl-CoA synthetase-like"/>
    <property type="match status" value="1"/>
</dbReference>
<name>A0A918E9Y9_9ACTN</name>
<sequence length="517" mass="56631">MRITEFFDRGLRQNPDGPAYIMDGRQWTYREAYALSCRVAQGLSAALEPGTKVAVLSPNHPEAWICVIGSWRAGMLWVPLNPAMPQEETAELAAAFDCEAIFYHSSMAGVVESLRGKSPGLRLAVCLDREMADDPELHRWCAAYPAEPPDVRTAIDDVVAIPPTGGTTDRPKGVMSTHRNFHTSTAHLLMLLGYEAHQPIVNLAAAPMTHTSGLLSLPATARGGTVVVLEKADHTVLADVVEKYGVTEMFLPPTVIYRWLDHLEGQKRDFSSLHYLIYASAPMSVDRLRQAIDVFGPVMTAAYGQTESPGTIALMRCAELFDPDGGLNETRLASCGRPTPLISFEIRDDKGNAVPRGTAGEICVRGDTVMAGYYAQPEQTAATVVDGWLHTGDIGHLDDDGYLYITDRKKDLIISGGFNVYPSEVEQVLWSHPAVGDCAVVGIPHPDWGEAVTGVVELRSGADATPEELIAWCRERLGGVRAPKRIDIVRELPRSPNGKVLKNRVREPYWRGVDRQI</sequence>
<gene>
    <name evidence="3" type="ORF">GCM10012278_73530</name>
</gene>
<dbReference type="EMBL" id="BMNK01000017">
    <property type="protein sequence ID" value="GGP15095.1"/>
    <property type="molecule type" value="Genomic_DNA"/>
</dbReference>
<accession>A0A918E9Y9</accession>
<dbReference type="Gene3D" id="3.30.300.30">
    <property type="match status" value="1"/>
</dbReference>
<evidence type="ECO:0000313" key="3">
    <source>
        <dbReference type="EMBL" id="GGP15095.1"/>
    </source>
</evidence>